<feature type="chain" id="PRO_5010547766" evidence="1">
    <location>
        <begin position="25"/>
        <end position="99"/>
    </location>
</feature>
<sequence precursor="true">MRIRALIAASLIVTAPLGAMPAAAQGAAETARCDESAKIVMGAVQARKDGIPKSAARKVLREKLDRNAGDMLADWIWQLEDEQLTPAIGEAWKTQCLSQ</sequence>
<accession>A0A1U7D5R9</accession>
<keyword evidence="1" id="KW-0732">Signal</keyword>
<dbReference type="KEGG" id="tpro:Ga0080559_TMP2731"/>
<dbReference type="EMBL" id="CP014796">
    <property type="protein sequence ID" value="APX23527.1"/>
    <property type="molecule type" value="Genomic_DNA"/>
</dbReference>
<dbReference type="OrthoDB" id="7875126at2"/>
<name>A0A1U7D5R9_9RHOB</name>
<protein>
    <submittedName>
        <fullName evidence="2">Uncharacterized protein</fullName>
    </submittedName>
</protein>
<dbReference type="Proteomes" id="UP000186559">
    <property type="component" value="Chromosome"/>
</dbReference>
<dbReference type="STRING" id="1229727.Ga0080559_TMP2731"/>
<proteinExistence type="predicted"/>
<dbReference type="AlphaFoldDB" id="A0A1U7D5R9"/>
<gene>
    <name evidence="2" type="ORF">Ga0080559_TMP2731</name>
</gene>
<reference evidence="2 3" key="1">
    <citation type="submission" date="2016-03" db="EMBL/GenBank/DDBJ databases">
        <title>Deep-sea bacteria in the southern Pacific.</title>
        <authorList>
            <person name="Tang K."/>
        </authorList>
    </citation>
    <scope>NUCLEOTIDE SEQUENCE [LARGE SCALE GENOMIC DNA]</scope>
    <source>
        <strain evidence="2 3">JLT2016</strain>
    </source>
</reference>
<evidence type="ECO:0000313" key="2">
    <source>
        <dbReference type="EMBL" id="APX23527.1"/>
    </source>
</evidence>
<keyword evidence="3" id="KW-1185">Reference proteome</keyword>
<organism evidence="2 3">
    <name type="scientific">Salipiger profundus</name>
    <dbReference type="NCBI Taxonomy" id="1229727"/>
    <lineage>
        <taxon>Bacteria</taxon>
        <taxon>Pseudomonadati</taxon>
        <taxon>Pseudomonadota</taxon>
        <taxon>Alphaproteobacteria</taxon>
        <taxon>Rhodobacterales</taxon>
        <taxon>Roseobacteraceae</taxon>
        <taxon>Salipiger</taxon>
    </lineage>
</organism>
<dbReference type="RefSeq" id="WP_076623550.1">
    <property type="nucleotide sequence ID" value="NZ_BMEW01000009.1"/>
</dbReference>
<evidence type="ECO:0000256" key="1">
    <source>
        <dbReference type="SAM" id="SignalP"/>
    </source>
</evidence>
<evidence type="ECO:0000313" key="3">
    <source>
        <dbReference type="Proteomes" id="UP000186559"/>
    </source>
</evidence>
<feature type="signal peptide" evidence="1">
    <location>
        <begin position="1"/>
        <end position="24"/>
    </location>
</feature>